<name>A0A6P1NMT3_9PROT</name>
<dbReference type="CDD" id="cd00442">
    <property type="entry name" value="Lyz-like"/>
    <property type="match status" value="1"/>
</dbReference>
<accession>A0A6P1NMT3</accession>
<dbReference type="SUPFAM" id="SSF53955">
    <property type="entry name" value="Lysozyme-like"/>
    <property type="match status" value="1"/>
</dbReference>
<proteinExistence type="predicted"/>
<sequence>MFYRLFCHLKKLAADRVLLGQVGGLLLLLGSLTACATSPPAHPGNLCDIYREKRGWYHAAMRQERKWNIPSSVPMAMMYQESGFRSNVHTRRRYILWVIPWGYITTAYGYPQAKDEVWSDYEKKTGRSGRRDNYADALDFMNWYITNTKKINGVPVRNATNQYLAYHEGWGGYKRRSYASKGWLVKVARKVGSRASTYQRQFNGCKQSLKGGFWENLLNFLF</sequence>
<feature type="domain" description="Transglycosylase SLT" evidence="1">
    <location>
        <begin position="26"/>
        <end position="205"/>
    </location>
</feature>
<dbReference type="Gene3D" id="1.10.530.10">
    <property type="match status" value="1"/>
</dbReference>
<dbReference type="KEGG" id="bomb:GT348_07830"/>
<evidence type="ECO:0000313" key="3">
    <source>
        <dbReference type="Proteomes" id="UP000463975"/>
    </source>
</evidence>
<dbReference type="Proteomes" id="UP000463975">
    <property type="component" value="Chromosome"/>
</dbReference>
<gene>
    <name evidence="2" type="ORF">GT348_07830</name>
</gene>
<dbReference type="Pfam" id="PF19489">
    <property type="entry name" value="SLT_4"/>
    <property type="match status" value="1"/>
</dbReference>
<reference evidence="2 3" key="1">
    <citation type="submission" date="2020-01" db="EMBL/GenBank/DDBJ databases">
        <title>Genome sequencing of strain KACC 21507.</title>
        <authorList>
            <person name="Heo J."/>
            <person name="Kim S.-J."/>
            <person name="Kim J.-S."/>
            <person name="Hong S.-B."/>
            <person name="Kwon S.-W."/>
        </authorList>
    </citation>
    <scope>NUCLEOTIDE SEQUENCE [LARGE SCALE GENOMIC DNA]</scope>
    <source>
        <strain evidence="2 3">KACC 21507</strain>
    </source>
</reference>
<dbReference type="AlphaFoldDB" id="A0A6P1NMT3"/>
<protein>
    <recommendedName>
        <fullName evidence="1">Transglycosylase SLT domain-containing protein</fullName>
    </recommendedName>
</protein>
<keyword evidence="3" id="KW-1185">Reference proteome</keyword>
<dbReference type="InterPro" id="IPR023346">
    <property type="entry name" value="Lysozyme-like_dom_sf"/>
</dbReference>
<dbReference type="PROSITE" id="PS51257">
    <property type="entry name" value="PROKAR_LIPOPROTEIN"/>
    <property type="match status" value="1"/>
</dbReference>
<evidence type="ECO:0000313" key="2">
    <source>
        <dbReference type="EMBL" id="QHI96151.1"/>
    </source>
</evidence>
<organism evidence="2 3">
    <name type="scientific">Aristophania vespae</name>
    <dbReference type="NCBI Taxonomy" id="2697033"/>
    <lineage>
        <taxon>Bacteria</taxon>
        <taxon>Pseudomonadati</taxon>
        <taxon>Pseudomonadota</taxon>
        <taxon>Alphaproteobacteria</taxon>
        <taxon>Acetobacterales</taxon>
        <taxon>Acetobacteraceae</taxon>
        <taxon>Aristophania</taxon>
    </lineage>
</organism>
<dbReference type="InterPro" id="IPR045795">
    <property type="entry name" value="SLT_4"/>
</dbReference>
<evidence type="ECO:0000259" key="1">
    <source>
        <dbReference type="Pfam" id="PF19489"/>
    </source>
</evidence>
<dbReference type="RefSeq" id="WP_160619224.1">
    <property type="nucleotide sequence ID" value="NZ_CP047652.1"/>
</dbReference>
<dbReference type="EMBL" id="CP047652">
    <property type="protein sequence ID" value="QHI96151.1"/>
    <property type="molecule type" value="Genomic_DNA"/>
</dbReference>